<dbReference type="WBParaSite" id="Gr19_v10_g16436.t1">
    <property type="protein sequence ID" value="Gr19_v10_g16436.t1"/>
    <property type="gene ID" value="Gr19_v10_g16436"/>
</dbReference>
<dbReference type="SUPFAM" id="SSF46785">
    <property type="entry name" value="Winged helix' DNA-binding domain"/>
    <property type="match status" value="1"/>
</dbReference>
<dbReference type="PANTHER" id="PTHR14145">
    <property type="entry name" value="26S PROTESOME SUBUNIT 6"/>
    <property type="match status" value="1"/>
</dbReference>
<dbReference type="InterPro" id="IPR019585">
    <property type="entry name" value="Rpn7/CSN1"/>
</dbReference>
<dbReference type="Pfam" id="PF21154">
    <property type="entry name" value="RPN7_PSMD6_C"/>
    <property type="match status" value="1"/>
</dbReference>
<evidence type="ECO:0000313" key="6">
    <source>
        <dbReference type="WBParaSite" id="Gr19_v10_g16436.t1"/>
    </source>
</evidence>
<evidence type="ECO:0000313" key="5">
    <source>
        <dbReference type="Proteomes" id="UP000887572"/>
    </source>
</evidence>
<accession>A0A914HF88</accession>
<organism evidence="5 6">
    <name type="scientific">Globodera rostochiensis</name>
    <name type="common">Golden nematode worm</name>
    <name type="synonym">Heterodera rostochiensis</name>
    <dbReference type="NCBI Taxonomy" id="31243"/>
    <lineage>
        <taxon>Eukaryota</taxon>
        <taxon>Metazoa</taxon>
        <taxon>Ecdysozoa</taxon>
        <taxon>Nematoda</taxon>
        <taxon>Chromadorea</taxon>
        <taxon>Rhabditida</taxon>
        <taxon>Tylenchina</taxon>
        <taxon>Tylenchomorpha</taxon>
        <taxon>Tylenchoidea</taxon>
        <taxon>Heteroderidae</taxon>
        <taxon>Heteroderinae</taxon>
        <taxon>Globodera</taxon>
    </lineage>
</organism>
<dbReference type="InterPro" id="IPR049549">
    <property type="entry name" value="RPN7_PSMD6_C"/>
</dbReference>
<dbReference type="Gene3D" id="1.25.40.570">
    <property type="match status" value="1"/>
</dbReference>
<protein>
    <recommendedName>
        <fullName evidence="2">26S proteasome non-ATPase regulatory subunit 6</fullName>
    </recommendedName>
</protein>
<evidence type="ECO:0000259" key="4">
    <source>
        <dbReference type="PROSITE" id="PS50250"/>
    </source>
</evidence>
<evidence type="ECO:0000256" key="1">
    <source>
        <dbReference type="ARBA" id="ARBA00005717"/>
    </source>
</evidence>
<keyword evidence="5" id="KW-1185">Reference proteome</keyword>
<evidence type="ECO:0000256" key="3">
    <source>
        <dbReference type="ARBA" id="ARBA00022942"/>
    </source>
</evidence>
<dbReference type="GO" id="GO:0043161">
    <property type="term" value="P:proteasome-mediated ubiquitin-dependent protein catabolic process"/>
    <property type="evidence" value="ECO:0007669"/>
    <property type="project" value="TreeGrafter"/>
</dbReference>
<dbReference type="PANTHER" id="PTHR14145:SF1">
    <property type="entry name" value="26S PROTEASOME NON-ATPASE REGULATORY SUBUNIT 6"/>
    <property type="match status" value="1"/>
</dbReference>
<dbReference type="AlphaFoldDB" id="A0A914HF88"/>
<dbReference type="Pfam" id="PF01399">
    <property type="entry name" value="PCI"/>
    <property type="match status" value="1"/>
</dbReference>
<evidence type="ECO:0000256" key="2">
    <source>
        <dbReference type="ARBA" id="ARBA00014932"/>
    </source>
</evidence>
<feature type="domain" description="PCI" evidence="4">
    <location>
        <begin position="112"/>
        <end position="278"/>
    </location>
</feature>
<dbReference type="SMART" id="SM00088">
    <property type="entry name" value="PINT"/>
    <property type="match status" value="1"/>
</dbReference>
<proteinExistence type="inferred from homology"/>
<name>A0A914HF88_GLORO</name>
<dbReference type="Pfam" id="PF10602">
    <property type="entry name" value="RPN7"/>
    <property type="match status" value="1"/>
</dbReference>
<dbReference type="GO" id="GO:0005838">
    <property type="term" value="C:proteasome regulatory particle"/>
    <property type="evidence" value="ECO:0007669"/>
    <property type="project" value="TreeGrafter"/>
</dbReference>
<comment type="similarity">
    <text evidence="1">Belongs to the proteasome subunit S10 family.</text>
</comment>
<dbReference type="Proteomes" id="UP000887572">
    <property type="component" value="Unplaced"/>
</dbReference>
<reference evidence="6" key="1">
    <citation type="submission" date="2022-11" db="UniProtKB">
        <authorList>
            <consortium name="WormBaseParasite"/>
        </authorList>
    </citation>
    <scope>IDENTIFICATION</scope>
</reference>
<dbReference type="InterPro" id="IPR045135">
    <property type="entry name" value="Rpn7_N"/>
</dbReference>
<sequence>MASSGKQPCYTLVHVANDVEFPSEGQLKDKFEHGDTKSKTDALKTLISMLEAGEKVTSQLMMYMVRFCLPTSDHELKKLLLIFWKVVPKGGDWDRKNQLRCCEALYKMSVRDLSGAASLFLEAVPTFDAEELMSYESLIFYTVLCSIYALDRPDLREKVINNGDIQQQQNPLVKRLLTTFYNSEYAQFMLALAEMEKYLKRDRYMNPHYQFYTRALRVRAYQQFLTPYKTVSLEVMGNCFGVSVEFVDKELFMFISSGALNVRIDAVKRVVEMGQMDGKHKQYKRLLHDGDILLNRVQNLSRVINV</sequence>
<keyword evidence="3" id="KW-0647">Proteasome</keyword>
<dbReference type="InterPro" id="IPR000717">
    <property type="entry name" value="PCI_dom"/>
</dbReference>
<dbReference type="InterPro" id="IPR036390">
    <property type="entry name" value="WH_DNA-bd_sf"/>
</dbReference>
<dbReference type="PROSITE" id="PS50250">
    <property type="entry name" value="PCI"/>
    <property type="match status" value="1"/>
</dbReference>